<organism evidence="1">
    <name type="scientific">viral metagenome</name>
    <dbReference type="NCBI Taxonomy" id="1070528"/>
    <lineage>
        <taxon>unclassified sequences</taxon>
        <taxon>metagenomes</taxon>
        <taxon>organismal metagenomes</taxon>
    </lineage>
</organism>
<dbReference type="AlphaFoldDB" id="A0A6C0EU08"/>
<proteinExistence type="predicted"/>
<sequence length="134" mass="14384">MLVSVLIIIFSLLLIYQIILAIFGENILEGLENAVPSPSATSTYKDYNTSDPNNPNGPLILAQQNAGNIEYLKQRITELMGLQKQVTGISTNVDALNEQVAGLVQQQATYAQSIAGNKPVDISGVQSAESEYSA</sequence>
<name>A0A6C0EU08_9ZZZZ</name>
<protein>
    <submittedName>
        <fullName evidence="1">Uncharacterized protein</fullName>
    </submittedName>
</protein>
<reference evidence="1" key="1">
    <citation type="journal article" date="2020" name="Nature">
        <title>Giant virus diversity and host interactions through global metagenomics.</title>
        <authorList>
            <person name="Schulz F."/>
            <person name="Roux S."/>
            <person name="Paez-Espino D."/>
            <person name="Jungbluth S."/>
            <person name="Walsh D.A."/>
            <person name="Denef V.J."/>
            <person name="McMahon K.D."/>
            <person name="Konstantinidis K.T."/>
            <person name="Eloe-Fadrosh E.A."/>
            <person name="Kyrpides N.C."/>
            <person name="Woyke T."/>
        </authorList>
    </citation>
    <scope>NUCLEOTIDE SEQUENCE</scope>
    <source>
        <strain evidence="1">GVMAG-M-3300009161-30</strain>
    </source>
</reference>
<dbReference type="EMBL" id="MN738946">
    <property type="protein sequence ID" value="QHT32666.1"/>
    <property type="molecule type" value="Genomic_DNA"/>
</dbReference>
<accession>A0A6C0EU08</accession>
<evidence type="ECO:0000313" key="1">
    <source>
        <dbReference type="EMBL" id="QHT32666.1"/>
    </source>
</evidence>